<evidence type="ECO:0000313" key="2">
    <source>
        <dbReference type="Proteomes" id="UP000793456"/>
    </source>
</evidence>
<name>A0ACD3RKD5_LARCR</name>
<reference evidence="1" key="1">
    <citation type="submission" date="2018-11" db="EMBL/GenBank/DDBJ databases">
        <title>The sequence and de novo assembly of Larimichthys crocea genome using PacBio and Hi-C technologies.</title>
        <authorList>
            <person name="Xu P."/>
            <person name="Chen B."/>
            <person name="Zhou Z."/>
            <person name="Ke Q."/>
            <person name="Wu Y."/>
            <person name="Bai H."/>
            <person name="Pu F."/>
        </authorList>
    </citation>
    <scope>NUCLEOTIDE SEQUENCE</scope>
    <source>
        <tissue evidence="1">Muscle</tissue>
    </source>
</reference>
<organism evidence="1 2">
    <name type="scientific">Larimichthys crocea</name>
    <name type="common">Large yellow croaker</name>
    <name type="synonym">Pseudosciaena crocea</name>
    <dbReference type="NCBI Taxonomy" id="215358"/>
    <lineage>
        <taxon>Eukaryota</taxon>
        <taxon>Metazoa</taxon>
        <taxon>Chordata</taxon>
        <taxon>Craniata</taxon>
        <taxon>Vertebrata</taxon>
        <taxon>Euteleostomi</taxon>
        <taxon>Actinopterygii</taxon>
        <taxon>Neopterygii</taxon>
        <taxon>Teleostei</taxon>
        <taxon>Neoteleostei</taxon>
        <taxon>Acanthomorphata</taxon>
        <taxon>Eupercaria</taxon>
        <taxon>Sciaenidae</taxon>
        <taxon>Larimichthys</taxon>
    </lineage>
</organism>
<proteinExistence type="predicted"/>
<dbReference type="EMBL" id="CM011678">
    <property type="protein sequence ID" value="TMS19842.1"/>
    <property type="molecule type" value="Genomic_DNA"/>
</dbReference>
<keyword evidence="2" id="KW-1185">Reference proteome</keyword>
<dbReference type="Proteomes" id="UP000793456">
    <property type="component" value="Chromosome V"/>
</dbReference>
<evidence type="ECO:0000313" key="1">
    <source>
        <dbReference type="EMBL" id="TMS19842.1"/>
    </source>
</evidence>
<gene>
    <name evidence="1" type="ORF">E3U43_004163</name>
</gene>
<sequence length="259" mass="28741">MASPAVRMFWRLEGLFCVYKPPGVHWKLVRDNIETTLLKGLNAAPSGPLPKEVRFLPDPESDTGATKGLTLSAASVPVLSKHPLGHVTQDNLDRVLAMLQGANQKALLMYSNVDMRSQEAYEMAAQGLLGPEGKSEPVLTGLRCVHFQPPNFTLEVQCLNETQKYLRKVVHEIGLELRSTAVCKGVRRTRDGPFTLQDALTRNHWTASDVMQAIRKYHSSKKTKKYSHTKTVDAAPEENTMTDSQQNETCDETAVGVIK</sequence>
<accession>A0ACD3RKD5</accession>
<comment type="caution">
    <text evidence="1">The sequence shown here is derived from an EMBL/GenBank/DDBJ whole genome shotgun (WGS) entry which is preliminary data.</text>
</comment>
<protein>
    <submittedName>
        <fullName evidence="1">Uncharacterized protein</fullName>
    </submittedName>
</protein>